<protein>
    <recommendedName>
        <fullName evidence="1">AB hydrolase-1 domain-containing protein</fullName>
    </recommendedName>
</protein>
<name>A0A285ICH7_9GAMM</name>
<organism evidence="2 3">
    <name type="scientific">Arsukibacterium tuosuense</name>
    <dbReference type="NCBI Taxonomy" id="1323745"/>
    <lineage>
        <taxon>Bacteria</taxon>
        <taxon>Pseudomonadati</taxon>
        <taxon>Pseudomonadota</taxon>
        <taxon>Gammaproteobacteria</taxon>
        <taxon>Chromatiales</taxon>
        <taxon>Chromatiaceae</taxon>
        <taxon>Arsukibacterium</taxon>
    </lineage>
</organism>
<dbReference type="SUPFAM" id="SSF53474">
    <property type="entry name" value="alpha/beta-Hydrolases"/>
    <property type="match status" value="1"/>
</dbReference>
<accession>A0A285ICH7</accession>
<feature type="domain" description="AB hydrolase-1" evidence="1">
    <location>
        <begin position="5"/>
        <end position="136"/>
    </location>
</feature>
<dbReference type="OrthoDB" id="489469at2"/>
<dbReference type="Proteomes" id="UP000219353">
    <property type="component" value="Unassembled WGS sequence"/>
</dbReference>
<dbReference type="InterPro" id="IPR000073">
    <property type="entry name" value="AB_hydrolase_1"/>
</dbReference>
<reference evidence="3" key="1">
    <citation type="submission" date="2017-09" db="EMBL/GenBank/DDBJ databases">
        <authorList>
            <person name="Varghese N."/>
            <person name="Submissions S."/>
        </authorList>
    </citation>
    <scope>NUCLEOTIDE SEQUENCE [LARGE SCALE GENOMIC DNA]</scope>
    <source>
        <strain evidence="3">CGMCC 1.12461</strain>
    </source>
</reference>
<sequence>MDNPVIILHGWSDNSRSFTAVSRFIKQLPNKKTVHLHLGDWLSMHDDVTYTDLATAMQRAWHEMGLPTDDRSIDIVVHSTGALVARQWLTQFYSASHNPVKRFVMMAPANFGSHLAHKGRSFFGRAIKGWGQPGFQTGTQILKGLELASPYSQQLAFQDLFGAESWYGAGKILATVMIGNTGYSGVSAIANEPGSDGTVRISGANLNCSRIELALDEQQCVLPGSLRYSQSKGDIALAIMDKENHSTLVFKDKGPRNPLTETILAKALQVEDTDYQSVGDSFGWQQQIISLDPGAAERSPQRSQVVCQLTDHLANSVQDYFVEFYRTGKKDEKFEQQLYQQFLCGVHAYSDNAAYRTLYFNLATLTEMRQRYQLDKLYLSFNAEPHYKPPRQPVGYASVAATDTAGLKLEPDNIDWVFVPHQTVLLQVVMQRSIDASVFKLRR</sequence>
<dbReference type="AlphaFoldDB" id="A0A285ICH7"/>
<dbReference type="InterPro" id="IPR029058">
    <property type="entry name" value="AB_hydrolase_fold"/>
</dbReference>
<evidence type="ECO:0000313" key="2">
    <source>
        <dbReference type="EMBL" id="SNY45714.1"/>
    </source>
</evidence>
<keyword evidence="3" id="KW-1185">Reference proteome</keyword>
<evidence type="ECO:0000259" key="1">
    <source>
        <dbReference type="Pfam" id="PF12697"/>
    </source>
</evidence>
<dbReference type="RefSeq" id="WP_097110147.1">
    <property type="nucleotide sequence ID" value="NZ_OBEB01000001.1"/>
</dbReference>
<dbReference type="EMBL" id="OBEB01000001">
    <property type="protein sequence ID" value="SNY45714.1"/>
    <property type="molecule type" value="Genomic_DNA"/>
</dbReference>
<dbReference type="Pfam" id="PF12697">
    <property type="entry name" value="Abhydrolase_6"/>
    <property type="match status" value="1"/>
</dbReference>
<proteinExistence type="predicted"/>
<gene>
    <name evidence="2" type="ORF">SAMN06297280_0944</name>
</gene>
<dbReference type="Gene3D" id="3.40.50.1820">
    <property type="entry name" value="alpha/beta hydrolase"/>
    <property type="match status" value="1"/>
</dbReference>
<evidence type="ECO:0000313" key="3">
    <source>
        <dbReference type="Proteomes" id="UP000219353"/>
    </source>
</evidence>